<dbReference type="EMBL" id="CM042888">
    <property type="protein sequence ID" value="KAI4325242.1"/>
    <property type="molecule type" value="Genomic_DNA"/>
</dbReference>
<sequence length="1182" mass="134373">MKRKRSDDGSESDGCDYEVFLSFRGPDTRHVFTDFLNEFMSAVGIRVFLDDDELRCGEKIGEELARAIASSKVYIPIFSRGYASSAWCLRELALMVEKTRGSNDRKILPIFYDVGPADVKLRTDLFRSAIEGHRSRFDEETVGTWEAALQEVAQIKGWVLQANQRQGKLIGRIVQAVSRKLKIAHIGTPSHLIGIDERVEDIKDLLDCGTADVRYVVVHGMGGIGKTTLVSAVFNSISSQFQHCRFLENVRESSRRDGLDCLQEKLLPKPYYGSRDCRVIEECFRQKKVLLVLDDVDNREQLRKLAGGSDWFGPGSRILITTRDIRCVAIEGQKRYWDIELHNSVHQLFPHPYPAAQEGIYQYELAEMKPHHGLELFSRHAFGTDLPPPDYMSLSKAVVDKVGRLPLALEVIGSHLYYEKRAVWEDTLAKLKKVPYKQVLDTMMISYEALDDSQKQIFLDIACFFSGKEKTNAFHMWEASSDFFPTNDLNVLVCKSLVKIEIDNTFWMHDQLRDLGKEIVRQESRESPENRSRLWVPEDAFEIVKANKGTEKIVGINMGELSLAHTFTPIQLAAIPNLMFLELHGGFFVGNFENILSKLRWLCWKDCPSEFKATNLQWRNLAVLEISGADVKDEWDGWRGIEASSNLKVLIISNCNLLSRTPDLSACLNLEMLTLKSCGRLTEIDGSICTLKHLTYMEIRNCYKLRKLPQGFGSLTSLRELRLFGPTHPKLLGPKFQMGTSLCDLSSLSRMEIHHKGIKVLPEELGKLRALECLDLCFCQKMFRLPDSVWRLEGLLELRVSRTALRVLPDEIENLKNLKVLDLSFTQVRKLPASIGKLKKLEQLLAAIPQLEGEVPSEIGEMSSLKVLELSNSDICGLPATIWQINQLESLKLSNCHKLHQLPELPTGLRSLVFTSQSLEIIPDLSYLVNLVDLVLSDGAQLRIMDLDIKQTRQMSPLNLCWLPKLQNLQTLDLQFTRTAIVLPTDLGSLSRIKELCLYCPELQSLSRLPPNIISLTFGKFRFPLLWQHFSDLQNLYSIKLDNSELAEIQFDGLEQMKCLRRLEISFCVLLRKLAIPPSMNRLGSLVLDHCRYLSDIQGLEQLASLEVLEIDYCESLERIPDLSSLQQLKRLSIWGCDALESVSGVLGGDSQCLLRIQGCQHLPMYNGPYYLYVENIRPILS</sequence>
<protein>
    <submittedName>
        <fullName evidence="1">Uncharacterized protein</fullName>
    </submittedName>
</protein>
<dbReference type="Proteomes" id="UP001057402">
    <property type="component" value="Chromosome 9"/>
</dbReference>
<comment type="caution">
    <text evidence="1">The sequence shown here is derived from an EMBL/GenBank/DDBJ whole genome shotgun (WGS) entry which is preliminary data.</text>
</comment>
<name>A0ACB9MLV2_9MYRT</name>
<gene>
    <name evidence="1" type="ORF">MLD38_030657</name>
</gene>
<evidence type="ECO:0000313" key="2">
    <source>
        <dbReference type="Proteomes" id="UP001057402"/>
    </source>
</evidence>
<proteinExistence type="predicted"/>
<keyword evidence="2" id="KW-1185">Reference proteome</keyword>
<organism evidence="1 2">
    <name type="scientific">Melastoma candidum</name>
    <dbReference type="NCBI Taxonomy" id="119954"/>
    <lineage>
        <taxon>Eukaryota</taxon>
        <taxon>Viridiplantae</taxon>
        <taxon>Streptophyta</taxon>
        <taxon>Embryophyta</taxon>
        <taxon>Tracheophyta</taxon>
        <taxon>Spermatophyta</taxon>
        <taxon>Magnoliopsida</taxon>
        <taxon>eudicotyledons</taxon>
        <taxon>Gunneridae</taxon>
        <taxon>Pentapetalae</taxon>
        <taxon>rosids</taxon>
        <taxon>malvids</taxon>
        <taxon>Myrtales</taxon>
        <taxon>Melastomataceae</taxon>
        <taxon>Melastomatoideae</taxon>
        <taxon>Melastomateae</taxon>
        <taxon>Melastoma</taxon>
    </lineage>
</organism>
<accession>A0ACB9MLV2</accession>
<reference evidence="2" key="1">
    <citation type="journal article" date="2023" name="Front. Plant Sci.">
        <title>Chromosomal-level genome assembly of Melastoma candidum provides insights into trichome evolution.</title>
        <authorList>
            <person name="Zhong Y."/>
            <person name="Wu W."/>
            <person name="Sun C."/>
            <person name="Zou P."/>
            <person name="Liu Y."/>
            <person name="Dai S."/>
            <person name="Zhou R."/>
        </authorList>
    </citation>
    <scope>NUCLEOTIDE SEQUENCE [LARGE SCALE GENOMIC DNA]</scope>
</reference>
<evidence type="ECO:0000313" key="1">
    <source>
        <dbReference type="EMBL" id="KAI4325242.1"/>
    </source>
</evidence>